<dbReference type="EMBL" id="JARKHS020022864">
    <property type="protein sequence ID" value="KAK8769246.1"/>
    <property type="molecule type" value="Genomic_DNA"/>
</dbReference>
<proteinExistence type="predicted"/>
<evidence type="ECO:0000313" key="2">
    <source>
        <dbReference type="EMBL" id="KAK8769246.1"/>
    </source>
</evidence>
<feature type="compositionally biased region" description="Low complexity" evidence="1">
    <location>
        <begin position="71"/>
        <end position="87"/>
    </location>
</feature>
<name>A0AAQ4E3G6_AMBAM</name>
<reference evidence="2 3" key="1">
    <citation type="journal article" date="2023" name="Arcadia Sci">
        <title>De novo assembly of a long-read Amblyomma americanum tick genome.</title>
        <authorList>
            <person name="Chou S."/>
            <person name="Poskanzer K.E."/>
            <person name="Rollins M."/>
            <person name="Thuy-Boun P.S."/>
        </authorList>
    </citation>
    <scope>NUCLEOTIDE SEQUENCE [LARGE SCALE GENOMIC DNA]</scope>
    <source>
        <strain evidence="2">F_SG_1</strain>
        <tissue evidence="2">Salivary glands</tissue>
    </source>
</reference>
<feature type="compositionally biased region" description="Polar residues" evidence="1">
    <location>
        <begin position="37"/>
        <end position="61"/>
    </location>
</feature>
<protein>
    <submittedName>
        <fullName evidence="2">Uncharacterized protein</fullName>
    </submittedName>
</protein>
<organism evidence="2 3">
    <name type="scientific">Amblyomma americanum</name>
    <name type="common">Lone star tick</name>
    <dbReference type="NCBI Taxonomy" id="6943"/>
    <lineage>
        <taxon>Eukaryota</taxon>
        <taxon>Metazoa</taxon>
        <taxon>Ecdysozoa</taxon>
        <taxon>Arthropoda</taxon>
        <taxon>Chelicerata</taxon>
        <taxon>Arachnida</taxon>
        <taxon>Acari</taxon>
        <taxon>Parasitiformes</taxon>
        <taxon>Ixodida</taxon>
        <taxon>Ixodoidea</taxon>
        <taxon>Ixodidae</taxon>
        <taxon>Amblyomminae</taxon>
        <taxon>Amblyomma</taxon>
    </lineage>
</organism>
<feature type="region of interest" description="Disordered" evidence="1">
    <location>
        <begin position="1"/>
        <end position="96"/>
    </location>
</feature>
<comment type="caution">
    <text evidence="2">The sequence shown here is derived from an EMBL/GenBank/DDBJ whole genome shotgun (WGS) entry which is preliminary data.</text>
</comment>
<dbReference type="AlphaFoldDB" id="A0AAQ4E3G6"/>
<evidence type="ECO:0000313" key="3">
    <source>
        <dbReference type="Proteomes" id="UP001321473"/>
    </source>
</evidence>
<accession>A0AAQ4E3G6</accession>
<sequence>MTAGWRFRNKAASEPGTPPTVTSRRGLREAEGDEATSLKTRPSTSPSVQSTIGPSAASDDQSVAAPPLSSPSPRRSSTHSWSSLLTRDPSGGVTPMMIPFLSQLRRTSKDWSGPEVSETQRLEQLTTVPEIQWACAESEPVARPPGSPLSLPGSNTEKAGKNVCFRGDRDDTDMLPIPGVPLTAGPYKTGLMMMEGWMLFQENVDNMTARIHESFLHLLHNLHLYGHEEGSMAVFYNSCRSFMASSKDRSTHTADVISALELPRRMGGINESAGMQGLMDFVVESSLRTGLPSVISVSSRAGTIYVDVGRSLRTSLGHAHVGVFLADALRELGIHTMSLIPIRNLDNAVHRAIRLEVTQEPFVNISVDVMREGFAASFADALNRALPEDAAVSTVNGTVALRCLPEIRAALATLAAANLRIAYVYTTAVLLAQVMKYAYMFRHEADLSGYHVTRACVRITGDHFKALFPHWVIKKLVGQPLLSAFHAMTNSLRQAFARSDTATELGLSYSDLAGVKIIVVGERSVAAWPPGASSGTTPTNYDSDFLLNVVRASRDGINADYDDRAVELHMDGEITIGEVDRQQAVFVPADFFLADMLYASAGPEVNFPTLGVWLLVQWIQAAVLSKQIRDAAIPTRNVPGGRLVVDRKIRKARNLSKESTVNRSRAHGSIREVVEDGRIHLEDAVDAKTECTVQDASSALGRNVSQQEGHMIFFVNWALDVAFLGVEEAHPELISSWWKDDRYIWQLFLLRFCRSLCGDEAGLDTCKYQPLRSREFARAFRCTKLPPADC</sequence>
<evidence type="ECO:0000256" key="1">
    <source>
        <dbReference type="SAM" id="MobiDB-lite"/>
    </source>
</evidence>
<gene>
    <name evidence="2" type="ORF">V5799_014289</name>
</gene>
<feature type="region of interest" description="Disordered" evidence="1">
    <location>
        <begin position="139"/>
        <end position="158"/>
    </location>
</feature>
<keyword evidence="3" id="KW-1185">Reference proteome</keyword>
<dbReference type="Proteomes" id="UP001321473">
    <property type="component" value="Unassembled WGS sequence"/>
</dbReference>